<dbReference type="GO" id="GO:0006352">
    <property type="term" value="P:DNA-templated transcription initiation"/>
    <property type="evidence" value="ECO:0007669"/>
    <property type="project" value="InterPro"/>
</dbReference>
<dbReference type="Gene3D" id="1.10.1740.10">
    <property type="match status" value="1"/>
</dbReference>
<accession>A0A939H851</accession>
<evidence type="ECO:0000256" key="2">
    <source>
        <dbReference type="ARBA" id="ARBA00023015"/>
    </source>
</evidence>
<sequence>MSEEVWEIYNGKLKKYIRSKVSDAFEAEDLFQEVGVRITQSEAKMSEVENMESWLYRIATNVIYDYYRRKDKVTYLADIETALSKRDPVSEETNYNRETAACLLEMAELLPDTYKEALIQSDFKGVPQNDLGEKWGLSYSGAKNRVQRARRKLKETMLECCDVRLDHQGNILELVNKDSQNGKFICRKCD</sequence>
<evidence type="ECO:0000256" key="3">
    <source>
        <dbReference type="ARBA" id="ARBA00023082"/>
    </source>
</evidence>
<dbReference type="PANTHER" id="PTHR43133">
    <property type="entry name" value="RNA POLYMERASE ECF-TYPE SIGMA FACTO"/>
    <property type="match status" value="1"/>
</dbReference>
<evidence type="ECO:0000259" key="5">
    <source>
        <dbReference type="Pfam" id="PF04542"/>
    </source>
</evidence>
<dbReference type="EMBL" id="JAFNJU010000011">
    <property type="protein sequence ID" value="MBO1266072.1"/>
    <property type="molecule type" value="Genomic_DNA"/>
</dbReference>
<dbReference type="PANTHER" id="PTHR43133:SF62">
    <property type="entry name" value="RNA POLYMERASE SIGMA FACTOR SIGZ"/>
    <property type="match status" value="1"/>
</dbReference>
<dbReference type="SUPFAM" id="SSF88659">
    <property type="entry name" value="Sigma3 and sigma4 domains of RNA polymerase sigma factors"/>
    <property type="match status" value="1"/>
</dbReference>
<dbReference type="Proteomes" id="UP000664218">
    <property type="component" value="Unassembled WGS sequence"/>
</dbReference>
<name>A0A939H851_9CLOT</name>
<dbReference type="GO" id="GO:0016987">
    <property type="term" value="F:sigma factor activity"/>
    <property type="evidence" value="ECO:0007669"/>
    <property type="project" value="UniProtKB-KW"/>
</dbReference>
<evidence type="ECO:0000259" key="6">
    <source>
        <dbReference type="Pfam" id="PF08281"/>
    </source>
</evidence>
<reference evidence="7" key="1">
    <citation type="submission" date="2021-03" db="EMBL/GenBank/DDBJ databases">
        <title>Proteiniclasticum marinus sp. nov., isolated from tidal flat sediment.</title>
        <authorList>
            <person name="Namirimu T."/>
            <person name="Yang J.-A."/>
            <person name="Yang S.-H."/>
            <person name="Kim Y.-J."/>
            <person name="Kwon K.K."/>
        </authorList>
    </citation>
    <scope>NUCLEOTIDE SEQUENCE</scope>
    <source>
        <strain evidence="7">SCR006</strain>
    </source>
</reference>
<comment type="similarity">
    <text evidence="1">Belongs to the sigma-70 factor family. ECF subfamily.</text>
</comment>
<protein>
    <submittedName>
        <fullName evidence="7">Sigma-70 family RNA polymerase sigma factor</fullName>
    </submittedName>
</protein>
<dbReference type="InterPro" id="IPR039425">
    <property type="entry name" value="RNA_pol_sigma-70-like"/>
</dbReference>
<dbReference type="SUPFAM" id="SSF88946">
    <property type="entry name" value="Sigma2 domain of RNA polymerase sigma factors"/>
    <property type="match status" value="1"/>
</dbReference>
<dbReference type="GO" id="GO:0003677">
    <property type="term" value="F:DNA binding"/>
    <property type="evidence" value="ECO:0007669"/>
    <property type="project" value="InterPro"/>
</dbReference>
<dbReference type="Pfam" id="PF04542">
    <property type="entry name" value="Sigma70_r2"/>
    <property type="match status" value="1"/>
</dbReference>
<dbReference type="AlphaFoldDB" id="A0A939H851"/>
<dbReference type="InterPro" id="IPR007627">
    <property type="entry name" value="RNA_pol_sigma70_r2"/>
</dbReference>
<evidence type="ECO:0000256" key="4">
    <source>
        <dbReference type="ARBA" id="ARBA00023163"/>
    </source>
</evidence>
<feature type="domain" description="RNA polymerase sigma factor 70 region 4 type 2" evidence="6">
    <location>
        <begin position="102"/>
        <end position="153"/>
    </location>
</feature>
<keyword evidence="8" id="KW-1185">Reference proteome</keyword>
<proteinExistence type="inferred from homology"/>
<dbReference type="InterPro" id="IPR013324">
    <property type="entry name" value="RNA_pol_sigma_r3/r4-like"/>
</dbReference>
<evidence type="ECO:0000313" key="8">
    <source>
        <dbReference type="Proteomes" id="UP000664218"/>
    </source>
</evidence>
<dbReference type="Pfam" id="PF08281">
    <property type="entry name" value="Sigma70_r4_2"/>
    <property type="match status" value="1"/>
</dbReference>
<gene>
    <name evidence="7" type="ORF">J3A84_13625</name>
</gene>
<dbReference type="InterPro" id="IPR014284">
    <property type="entry name" value="RNA_pol_sigma-70_dom"/>
</dbReference>
<dbReference type="InterPro" id="IPR013325">
    <property type="entry name" value="RNA_pol_sigma_r2"/>
</dbReference>
<comment type="caution">
    <text evidence="7">The sequence shown here is derived from an EMBL/GenBank/DDBJ whole genome shotgun (WGS) entry which is preliminary data.</text>
</comment>
<dbReference type="Gene3D" id="1.10.10.10">
    <property type="entry name" value="Winged helix-like DNA-binding domain superfamily/Winged helix DNA-binding domain"/>
    <property type="match status" value="1"/>
</dbReference>
<keyword evidence="4" id="KW-0804">Transcription</keyword>
<keyword evidence="2" id="KW-0805">Transcription regulation</keyword>
<dbReference type="RefSeq" id="WP_207600594.1">
    <property type="nucleotide sequence ID" value="NZ_JAFNJU010000011.1"/>
</dbReference>
<feature type="domain" description="RNA polymerase sigma-70 region 2" evidence="5">
    <location>
        <begin position="9"/>
        <end position="72"/>
    </location>
</feature>
<dbReference type="InterPro" id="IPR013249">
    <property type="entry name" value="RNA_pol_sigma70_r4_t2"/>
</dbReference>
<dbReference type="NCBIfam" id="TIGR02937">
    <property type="entry name" value="sigma70-ECF"/>
    <property type="match status" value="1"/>
</dbReference>
<organism evidence="7 8">
    <name type="scientific">Proteiniclasticum aestuarii</name>
    <dbReference type="NCBI Taxonomy" id="2817862"/>
    <lineage>
        <taxon>Bacteria</taxon>
        <taxon>Bacillati</taxon>
        <taxon>Bacillota</taxon>
        <taxon>Clostridia</taxon>
        <taxon>Eubacteriales</taxon>
        <taxon>Clostridiaceae</taxon>
        <taxon>Proteiniclasticum</taxon>
    </lineage>
</organism>
<evidence type="ECO:0000256" key="1">
    <source>
        <dbReference type="ARBA" id="ARBA00010641"/>
    </source>
</evidence>
<dbReference type="InterPro" id="IPR036388">
    <property type="entry name" value="WH-like_DNA-bd_sf"/>
</dbReference>
<keyword evidence="3" id="KW-0731">Sigma factor</keyword>
<evidence type="ECO:0000313" key="7">
    <source>
        <dbReference type="EMBL" id="MBO1266072.1"/>
    </source>
</evidence>